<feature type="transmembrane region" description="Helical" evidence="1">
    <location>
        <begin position="62"/>
        <end position="87"/>
    </location>
</feature>
<comment type="caution">
    <text evidence="2">The sequence shown here is derived from an EMBL/GenBank/DDBJ whole genome shotgun (WGS) entry which is preliminary data.</text>
</comment>
<dbReference type="Proteomes" id="UP000664699">
    <property type="component" value="Unassembled WGS sequence"/>
</dbReference>
<feature type="transmembrane region" description="Helical" evidence="1">
    <location>
        <begin position="6"/>
        <end position="22"/>
    </location>
</feature>
<evidence type="ECO:0000313" key="3">
    <source>
        <dbReference type="Proteomes" id="UP000664699"/>
    </source>
</evidence>
<name>A0ABS3EQW3_9HYPH</name>
<keyword evidence="3" id="KW-1185">Reference proteome</keyword>
<dbReference type="EMBL" id="JAFLNA010000018">
    <property type="protein sequence ID" value="MBO0134142.1"/>
    <property type="molecule type" value="Genomic_DNA"/>
</dbReference>
<protein>
    <submittedName>
        <fullName evidence="2">Uncharacterized protein</fullName>
    </submittedName>
</protein>
<dbReference type="RefSeq" id="WP_207135762.1">
    <property type="nucleotide sequence ID" value="NZ_JAFLNA010000018.1"/>
</dbReference>
<keyword evidence="1" id="KW-1133">Transmembrane helix</keyword>
<keyword evidence="1" id="KW-0812">Transmembrane</keyword>
<evidence type="ECO:0000313" key="2">
    <source>
        <dbReference type="EMBL" id="MBO0134142.1"/>
    </source>
</evidence>
<gene>
    <name evidence="2" type="ORF">JZX89_25730</name>
</gene>
<accession>A0ABS3EQW3</accession>
<reference evidence="2 3" key="1">
    <citation type="submission" date="2021-03" db="EMBL/GenBank/DDBJ databases">
        <title>Whole genome sequence of Agrobacterium sp. strain Rnr.</title>
        <authorList>
            <person name="Mafakheri H."/>
            <person name="Taghavi S.M."/>
            <person name="Nemanja K."/>
            <person name="Osdaghi E."/>
        </authorList>
    </citation>
    <scope>NUCLEOTIDE SEQUENCE [LARGE SCALE GENOMIC DNA]</scope>
    <source>
        <strain evidence="2 3">Rnr</strain>
    </source>
</reference>
<keyword evidence="1" id="KW-0472">Membrane</keyword>
<evidence type="ECO:0000256" key="1">
    <source>
        <dbReference type="SAM" id="Phobius"/>
    </source>
</evidence>
<sequence length="187" mass="20246">MDIFIPAVIALAGYVWLLLRANRTFHAIRKERFEHTNAAGVLQFDTYEELRKFESREASNQFWINVAAVPGGVIPLAALLAIIASIAEMPPEQQFGVGRSTVTPSVSCLLDEGKRSAALSPSQAKKRYPRPSFALCAPCRIAAYAPTLCLCLRAGEPPPFYSLATLSPAAPRELGSRSGAPAHEGHE</sequence>
<proteinExistence type="predicted"/>
<organism evidence="2 3">
    <name type="scientific">Agrobacterium burrii</name>
    <dbReference type="NCBI Taxonomy" id="2815339"/>
    <lineage>
        <taxon>Bacteria</taxon>
        <taxon>Pseudomonadati</taxon>
        <taxon>Pseudomonadota</taxon>
        <taxon>Alphaproteobacteria</taxon>
        <taxon>Hyphomicrobiales</taxon>
        <taxon>Rhizobiaceae</taxon>
        <taxon>Rhizobium/Agrobacterium group</taxon>
        <taxon>Agrobacterium</taxon>
        <taxon>Agrobacterium tumefaciens complex</taxon>
    </lineage>
</organism>